<dbReference type="PANTHER" id="PTHR23310:SF77">
    <property type="entry name" value="LD25952P"/>
    <property type="match status" value="1"/>
</dbReference>
<dbReference type="InterPro" id="IPR035984">
    <property type="entry name" value="Acyl-CoA-binding_sf"/>
</dbReference>
<dbReference type="PROSITE" id="PS51228">
    <property type="entry name" value="ACB_2"/>
    <property type="match status" value="1"/>
</dbReference>
<dbReference type="Proteomes" id="UP000807504">
    <property type="component" value="Unassembled WGS sequence"/>
</dbReference>
<dbReference type="EMBL" id="JABXBU010002231">
    <property type="protein sequence ID" value="KAF8764268.1"/>
    <property type="molecule type" value="Genomic_DNA"/>
</dbReference>
<dbReference type="InterPro" id="IPR000582">
    <property type="entry name" value="Acyl-CoA-binding_protein"/>
</dbReference>
<evidence type="ECO:0000313" key="3">
    <source>
        <dbReference type="EMBL" id="KAF8764268.1"/>
    </source>
</evidence>
<organism evidence="3 4">
    <name type="scientific">Argiope bruennichi</name>
    <name type="common">Wasp spider</name>
    <name type="synonym">Aranea bruennichi</name>
    <dbReference type="NCBI Taxonomy" id="94029"/>
    <lineage>
        <taxon>Eukaryota</taxon>
        <taxon>Metazoa</taxon>
        <taxon>Ecdysozoa</taxon>
        <taxon>Arthropoda</taxon>
        <taxon>Chelicerata</taxon>
        <taxon>Arachnida</taxon>
        <taxon>Araneae</taxon>
        <taxon>Araneomorphae</taxon>
        <taxon>Entelegynae</taxon>
        <taxon>Araneoidea</taxon>
        <taxon>Araneidae</taxon>
        <taxon>Argiope</taxon>
    </lineage>
</organism>
<evidence type="ECO:0000256" key="1">
    <source>
        <dbReference type="ARBA" id="ARBA00023121"/>
    </source>
</evidence>
<protein>
    <submittedName>
        <fullName evidence="3">Acyl-CoA-binding domain-containing protein 5</fullName>
    </submittedName>
</protein>
<keyword evidence="1" id="KW-0446">Lipid-binding</keyword>
<dbReference type="GO" id="GO:0000062">
    <property type="term" value="F:fatty-acyl-CoA binding"/>
    <property type="evidence" value="ECO:0007669"/>
    <property type="project" value="InterPro"/>
</dbReference>
<keyword evidence="4" id="KW-1185">Reference proteome</keyword>
<sequence>MSLQEKFFAAVDVINSIPYDGTFEPSQEMMLKLHALEKQATEGPCYIPKPYIWNTSARAKWNTWYNLGDMSQETAMKNYIDELTKVIETMSYNEKIAKFVSLMGPFFEEVIPSTEEKGKWSENSISSTVLENYNPPTISELYHMSKIGKDDRYSHSESNRFDLPQNFEFLDSHPENSSDSLSTTSSEISNFDILSDLSDYESPETTERTAFNRLKNPKGARDCAVFNDKYFLMLALMNLQKSMEGILKKLDNLNILAESTNLENLETINNRLDYGEWSLNSAGTVFALVWPFVVDLCFHVLRNK</sequence>
<dbReference type="SUPFAM" id="SSF47027">
    <property type="entry name" value="Acyl-CoA binding protein"/>
    <property type="match status" value="1"/>
</dbReference>
<dbReference type="GO" id="GO:0006631">
    <property type="term" value="P:fatty acid metabolic process"/>
    <property type="evidence" value="ECO:0007669"/>
    <property type="project" value="TreeGrafter"/>
</dbReference>
<reference evidence="3" key="2">
    <citation type="submission" date="2020-06" db="EMBL/GenBank/DDBJ databases">
        <authorList>
            <person name="Sheffer M."/>
        </authorList>
    </citation>
    <scope>NUCLEOTIDE SEQUENCE</scope>
</reference>
<name>A0A8T0E0F9_ARGBR</name>
<dbReference type="Gene3D" id="1.20.80.10">
    <property type="match status" value="1"/>
</dbReference>
<proteinExistence type="predicted"/>
<gene>
    <name evidence="3" type="ORF">HNY73_022360</name>
</gene>
<feature type="domain" description="ACB" evidence="2">
    <location>
        <begin position="3"/>
        <end position="92"/>
    </location>
</feature>
<dbReference type="InterPro" id="IPR014352">
    <property type="entry name" value="FERM/acyl-CoA-bd_prot_sf"/>
</dbReference>
<reference evidence="3" key="1">
    <citation type="journal article" date="2020" name="bioRxiv">
        <title>Chromosome-level reference genome of the European wasp spider Argiope bruennichi: a resource for studies on range expansion and evolutionary adaptation.</title>
        <authorList>
            <person name="Sheffer M.M."/>
            <person name="Hoppe A."/>
            <person name="Krehenwinkel H."/>
            <person name="Uhl G."/>
            <person name="Kuss A.W."/>
            <person name="Jensen L."/>
            <person name="Jensen C."/>
            <person name="Gillespie R.G."/>
            <person name="Hoff K.J."/>
            <person name="Prost S."/>
        </authorList>
    </citation>
    <scope>NUCLEOTIDE SEQUENCE</scope>
</reference>
<dbReference type="PRINTS" id="PR00689">
    <property type="entry name" value="ACOABINDINGP"/>
</dbReference>
<dbReference type="AlphaFoldDB" id="A0A8T0E0F9"/>
<dbReference type="PANTHER" id="PTHR23310">
    <property type="entry name" value="ACYL-COA-BINDING PROTEIN, ACBP"/>
    <property type="match status" value="1"/>
</dbReference>
<accession>A0A8T0E0F9</accession>
<dbReference type="GO" id="GO:0005737">
    <property type="term" value="C:cytoplasm"/>
    <property type="evidence" value="ECO:0007669"/>
    <property type="project" value="TreeGrafter"/>
</dbReference>
<comment type="caution">
    <text evidence="3">The sequence shown here is derived from an EMBL/GenBank/DDBJ whole genome shotgun (WGS) entry which is preliminary data.</text>
</comment>
<evidence type="ECO:0000313" key="4">
    <source>
        <dbReference type="Proteomes" id="UP000807504"/>
    </source>
</evidence>
<evidence type="ECO:0000259" key="2">
    <source>
        <dbReference type="PROSITE" id="PS51228"/>
    </source>
</evidence>
<dbReference type="Pfam" id="PF00887">
    <property type="entry name" value="ACBP"/>
    <property type="match status" value="1"/>
</dbReference>